<feature type="region of interest" description="Disordered" evidence="1">
    <location>
        <begin position="72"/>
        <end position="118"/>
    </location>
</feature>
<protein>
    <submittedName>
        <fullName evidence="2">Uncharacterized protein</fullName>
    </submittedName>
</protein>
<reference evidence="2" key="1">
    <citation type="journal article" date="2023" name="Science">
        <title>Genome structures resolve the early diversification of teleost fishes.</title>
        <authorList>
            <person name="Parey E."/>
            <person name="Louis A."/>
            <person name="Montfort J."/>
            <person name="Bouchez O."/>
            <person name="Roques C."/>
            <person name="Iampietro C."/>
            <person name="Lluch J."/>
            <person name="Castinel A."/>
            <person name="Donnadieu C."/>
            <person name="Desvignes T."/>
            <person name="Floi Bucao C."/>
            <person name="Jouanno E."/>
            <person name="Wen M."/>
            <person name="Mejri S."/>
            <person name="Dirks R."/>
            <person name="Jansen H."/>
            <person name="Henkel C."/>
            <person name="Chen W.J."/>
            <person name="Zahm M."/>
            <person name="Cabau C."/>
            <person name="Klopp C."/>
            <person name="Thompson A.W."/>
            <person name="Robinson-Rechavi M."/>
            <person name="Braasch I."/>
            <person name="Lecointre G."/>
            <person name="Bobe J."/>
            <person name="Postlethwait J.H."/>
            <person name="Berthelot C."/>
            <person name="Roest Crollius H."/>
            <person name="Guiguen Y."/>
        </authorList>
    </citation>
    <scope>NUCLEOTIDE SEQUENCE</scope>
    <source>
        <strain evidence="2">NC1722</strain>
    </source>
</reference>
<evidence type="ECO:0000256" key="1">
    <source>
        <dbReference type="SAM" id="MobiDB-lite"/>
    </source>
</evidence>
<organism evidence="2 3">
    <name type="scientific">Aldrovandia affinis</name>
    <dbReference type="NCBI Taxonomy" id="143900"/>
    <lineage>
        <taxon>Eukaryota</taxon>
        <taxon>Metazoa</taxon>
        <taxon>Chordata</taxon>
        <taxon>Craniata</taxon>
        <taxon>Vertebrata</taxon>
        <taxon>Euteleostomi</taxon>
        <taxon>Actinopterygii</taxon>
        <taxon>Neopterygii</taxon>
        <taxon>Teleostei</taxon>
        <taxon>Notacanthiformes</taxon>
        <taxon>Halosauridae</taxon>
        <taxon>Aldrovandia</taxon>
    </lineage>
</organism>
<accession>A0AAD7T2W0</accession>
<dbReference type="EMBL" id="JAINUG010000016">
    <property type="protein sequence ID" value="KAJ8413356.1"/>
    <property type="molecule type" value="Genomic_DNA"/>
</dbReference>
<gene>
    <name evidence="2" type="ORF">AAFF_G00093520</name>
</gene>
<feature type="compositionally biased region" description="Low complexity" evidence="1">
    <location>
        <begin position="101"/>
        <end position="111"/>
    </location>
</feature>
<sequence>MQIRPAETENPGPATGPVGTTAARGKHGSRCDNGYLKLGNTLEPAFAGVIATGFGAAVPSGLVDLKVVSRTGVKPPLEEQEVQCPESVMPHGRAGVRGRSSPDSSKSSGSSEGYDPVTCPMVAPARVLLEERRPGSAVKVRSRHFAGS</sequence>
<dbReference type="AlphaFoldDB" id="A0AAD7T2W0"/>
<feature type="region of interest" description="Disordered" evidence="1">
    <location>
        <begin position="1"/>
        <end position="31"/>
    </location>
</feature>
<name>A0AAD7T2W0_9TELE</name>
<keyword evidence="3" id="KW-1185">Reference proteome</keyword>
<evidence type="ECO:0000313" key="2">
    <source>
        <dbReference type="EMBL" id="KAJ8413356.1"/>
    </source>
</evidence>
<evidence type="ECO:0000313" key="3">
    <source>
        <dbReference type="Proteomes" id="UP001221898"/>
    </source>
</evidence>
<dbReference type="Proteomes" id="UP001221898">
    <property type="component" value="Unassembled WGS sequence"/>
</dbReference>
<comment type="caution">
    <text evidence="2">The sequence shown here is derived from an EMBL/GenBank/DDBJ whole genome shotgun (WGS) entry which is preliminary data.</text>
</comment>
<proteinExistence type="predicted"/>